<dbReference type="Proteomes" id="UP001190465">
    <property type="component" value="Chromosome"/>
</dbReference>
<evidence type="ECO:0000313" key="7">
    <source>
        <dbReference type="Proteomes" id="UP001190465"/>
    </source>
</evidence>
<dbReference type="EMBL" id="OY726397">
    <property type="protein sequence ID" value="CAJ1496415.1"/>
    <property type="molecule type" value="Genomic_DNA"/>
</dbReference>
<dbReference type="InterPro" id="IPR014757">
    <property type="entry name" value="Tscrpt_reg_IclR_C"/>
</dbReference>
<evidence type="ECO:0000256" key="2">
    <source>
        <dbReference type="ARBA" id="ARBA00023125"/>
    </source>
</evidence>
<keyword evidence="7" id="KW-1185">Reference proteome</keyword>
<keyword evidence="3" id="KW-0804">Transcription</keyword>
<dbReference type="PROSITE" id="PS51077">
    <property type="entry name" value="HTH_ICLR"/>
    <property type="match status" value="1"/>
</dbReference>
<dbReference type="PANTHER" id="PTHR30136">
    <property type="entry name" value="HELIX-TURN-HELIX TRANSCRIPTIONAL REGULATOR, ICLR FAMILY"/>
    <property type="match status" value="1"/>
</dbReference>
<organism evidence="6 7">
    <name type="scientific">[Mycobacterium] burgundiense</name>
    <dbReference type="NCBI Taxonomy" id="3064286"/>
    <lineage>
        <taxon>Bacteria</taxon>
        <taxon>Bacillati</taxon>
        <taxon>Actinomycetota</taxon>
        <taxon>Actinomycetes</taxon>
        <taxon>Mycobacteriales</taxon>
        <taxon>Mycobacteriaceae</taxon>
        <taxon>Mycolicibacterium</taxon>
    </lineage>
</organism>
<dbReference type="InterPro" id="IPR050707">
    <property type="entry name" value="HTH_MetabolicPath_Reg"/>
</dbReference>
<keyword evidence="1" id="KW-0805">Transcription regulation</keyword>
<dbReference type="Gene3D" id="1.10.10.10">
    <property type="entry name" value="Winged helix-like DNA-binding domain superfamily/Winged helix DNA-binding domain"/>
    <property type="match status" value="1"/>
</dbReference>
<dbReference type="InterPro" id="IPR011991">
    <property type="entry name" value="ArsR-like_HTH"/>
</dbReference>
<dbReference type="PROSITE" id="PS51078">
    <property type="entry name" value="ICLR_ED"/>
    <property type="match status" value="1"/>
</dbReference>
<evidence type="ECO:0000256" key="1">
    <source>
        <dbReference type="ARBA" id="ARBA00023015"/>
    </source>
</evidence>
<dbReference type="InterPro" id="IPR036390">
    <property type="entry name" value="WH_DNA-bd_sf"/>
</dbReference>
<dbReference type="SMART" id="SM00346">
    <property type="entry name" value="HTH_ICLR"/>
    <property type="match status" value="1"/>
</dbReference>
<dbReference type="RefSeq" id="WP_308480981.1">
    <property type="nucleotide sequence ID" value="NZ_OY726397.1"/>
</dbReference>
<dbReference type="Gene3D" id="3.30.450.40">
    <property type="match status" value="1"/>
</dbReference>
<dbReference type="InterPro" id="IPR029016">
    <property type="entry name" value="GAF-like_dom_sf"/>
</dbReference>
<evidence type="ECO:0000259" key="4">
    <source>
        <dbReference type="PROSITE" id="PS51077"/>
    </source>
</evidence>
<name>A0ABM9LC15_9MYCO</name>
<evidence type="ECO:0000313" key="6">
    <source>
        <dbReference type="EMBL" id="CAJ1496415.1"/>
    </source>
</evidence>
<dbReference type="Pfam" id="PF01614">
    <property type="entry name" value="IclR_C"/>
    <property type="match status" value="1"/>
</dbReference>
<dbReference type="SUPFAM" id="SSF55781">
    <property type="entry name" value="GAF domain-like"/>
    <property type="match status" value="1"/>
</dbReference>
<dbReference type="SUPFAM" id="SSF46785">
    <property type="entry name" value="Winged helix' DNA-binding domain"/>
    <property type="match status" value="1"/>
</dbReference>
<accession>A0ABM9LC15</accession>
<feature type="domain" description="HTH iclR-type" evidence="4">
    <location>
        <begin position="12"/>
        <end position="73"/>
    </location>
</feature>
<dbReference type="CDD" id="cd00090">
    <property type="entry name" value="HTH_ARSR"/>
    <property type="match status" value="1"/>
</dbReference>
<dbReference type="Pfam" id="PF09339">
    <property type="entry name" value="HTH_IclR"/>
    <property type="match status" value="1"/>
</dbReference>
<evidence type="ECO:0000256" key="3">
    <source>
        <dbReference type="ARBA" id="ARBA00023163"/>
    </source>
</evidence>
<evidence type="ECO:0000259" key="5">
    <source>
        <dbReference type="PROSITE" id="PS51078"/>
    </source>
</evidence>
<protein>
    <submittedName>
        <fullName evidence="6">IclR family transcriptional regulator</fullName>
    </submittedName>
</protein>
<dbReference type="InterPro" id="IPR005471">
    <property type="entry name" value="Tscrpt_reg_IclR_N"/>
</dbReference>
<dbReference type="PANTHER" id="PTHR30136:SF35">
    <property type="entry name" value="HTH-TYPE TRANSCRIPTIONAL REGULATOR RV1719"/>
    <property type="match status" value="1"/>
</dbReference>
<reference evidence="6 7" key="1">
    <citation type="submission" date="2023-08" db="EMBL/GenBank/DDBJ databases">
        <authorList>
            <person name="Folkvardsen B D."/>
            <person name="Norman A."/>
        </authorList>
    </citation>
    <scope>NUCLEOTIDE SEQUENCE [LARGE SCALE GENOMIC DNA]</scope>
    <source>
        <strain evidence="6 7">Mu0053</strain>
    </source>
</reference>
<dbReference type="InterPro" id="IPR036388">
    <property type="entry name" value="WH-like_DNA-bd_sf"/>
</dbReference>
<gene>
    <name evidence="6" type="ORF">MU0053_000643</name>
</gene>
<proteinExistence type="predicted"/>
<feature type="domain" description="IclR-ED" evidence="5">
    <location>
        <begin position="74"/>
        <end position="256"/>
    </location>
</feature>
<keyword evidence="2" id="KW-0238">DNA-binding</keyword>
<sequence length="268" mass="28839">MGREHATGPASVNVVLKAGAILDVLEQRPDLSAVEIAELTNEPRSTVYRLLGTLQQLGWVEAAPSQGRYRLGIRLFRLGSAVARTFDVRGASDDPMRQLHAETGETVFLLIPQGNNALCISEIGGRWVKSMAITVGTTLPLHIGAGPRALLAFQPKPFQLSYVAESLVQFTEDSLSTAADLEQNLEQIRREGVAISDGDVVPGMAAIGAPFFDHVPSLCGAISLSGPRPVILQGETVNMRDRIIDAAKSISKRLGFESERPWPPCMGC</sequence>